<dbReference type="EMBL" id="JAQGEC010000096">
    <property type="protein sequence ID" value="MDR9892952.1"/>
    <property type="molecule type" value="Genomic_DNA"/>
</dbReference>
<name>A0AAE4DRZ3_9ENTR</name>
<organism evidence="3 4">
    <name type="scientific">Pseudenterobacter timonensis</name>
    <dbReference type="NCBI Taxonomy" id="1755099"/>
    <lineage>
        <taxon>Bacteria</taxon>
        <taxon>Pseudomonadati</taxon>
        <taxon>Pseudomonadota</taxon>
        <taxon>Gammaproteobacteria</taxon>
        <taxon>Enterobacterales</taxon>
        <taxon>Enterobacteriaceae</taxon>
        <taxon>Pseudenterobacter</taxon>
    </lineage>
</organism>
<accession>A0AAE4DRZ3</accession>
<gene>
    <name evidence="3" type="ORF">O7047_22390</name>
</gene>
<keyword evidence="3" id="KW-0456">Lyase</keyword>
<evidence type="ECO:0000256" key="1">
    <source>
        <dbReference type="SAM" id="MobiDB-lite"/>
    </source>
</evidence>
<evidence type="ECO:0000313" key="4">
    <source>
        <dbReference type="Proteomes" id="UP001248822"/>
    </source>
</evidence>
<dbReference type="Gene3D" id="1.20.200.10">
    <property type="entry name" value="Fumarase/aspartase (Central domain)"/>
    <property type="match status" value="1"/>
</dbReference>
<feature type="region of interest" description="Disordered" evidence="1">
    <location>
        <begin position="95"/>
        <end position="127"/>
    </location>
</feature>
<comment type="caution">
    <text evidence="3">The sequence shown here is derived from an EMBL/GenBank/DDBJ whole genome shotgun (WGS) entry which is preliminary data.</text>
</comment>
<feature type="compositionally biased region" description="Basic and acidic residues" evidence="1">
    <location>
        <begin position="97"/>
        <end position="113"/>
    </location>
</feature>
<reference evidence="3" key="1">
    <citation type="submission" date="2022-12" db="EMBL/GenBank/DDBJ databases">
        <title>NDM-1 containing novel ST 2018 Pseudenterobacter timonensis.</title>
        <authorList>
            <person name="Halder G."/>
            <person name="Mandal S."/>
            <person name="Dutta S."/>
        </authorList>
    </citation>
    <scope>NUCLEOTIDE SEQUENCE</scope>
    <source>
        <strain evidence="3">CNCI147</strain>
    </source>
</reference>
<proteinExistence type="predicted"/>
<feature type="non-terminal residue" evidence="3">
    <location>
        <position position="127"/>
    </location>
</feature>
<dbReference type="SUPFAM" id="SSF48557">
    <property type="entry name" value="L-aspartase-like"/>
    <property type="match status" value="1"/>
</dbReference>
<dbReference type="Proteomes" id="UP001248822">
    <property type="component" value="Unassembled WGS sequence"/>
</dbReference>
<sequence>MYARAEALKIAGAIAQLQRALVAQARAHIDTLCPGYTHLQRAQPPEISRRGTALALTPNAPYSTSRTVRGEMDETNSCVNSCGASGRIVLAGCGARTEQDKQQEDESGKRALGRESTMAMFRTLPEA</sequence>
<dbReference type="InterPro" id="IPR008948">
    <property type="entry name" value="L-Aspartase-like"/>
</dbReference>
<dbReference type="Pfam" id="PF00206">
    <property type="entry name" value="Lyase_1"/>
    <property type="match status" value="1"/>
</dbReference>
<dbReference type="AlphaFoldDB" id="A0AAE4DRZ3"/>
<evidence type="ECO:0000313" key="3">
    <source>
        <dbReference type="EMBL" id="MDR9892952.1"/>
    </source>
</evidence>
<dbReference type="RefSeq" id="WP_310827896.1">
    <property type="nucleotide sequence ID" value="NZ_JAQGEC010000096.1"/>
</dbReference>
<dbReference type="InterPro" id="IPR022761">
    <property type="entry name" value="Fumarate_lyase_N"/>
</dbReference>
<evidence type="ECO:0000259" key="2">
    <source>
        <dbReference type="Pfam" id="PF00206"/>
    </source>
</evidence>
<feature type="domain" description="Fumarate lyase N-terminal" evidence="2">
    <location>
        <begin position="8"/>
        <end position="49"/>
    </location>
</feature>
<dbReference type="GO" id="GO:0016829">
    <property type="term" value="F:lyase activity"/>
    <property type="evidence" value="ECO:0007669"/>
    <property type="project" value="UniProtKB-KW"/>
</dbReference>
<protein>
    <submittedName>
        <fullName evidence="3">Lyase family protein</fullName>
    </submittedName>
</protein>